<gene>
    <name evidence="2" type="ORF">PR001_g23927</name>
    <name evidence="1" type="ORF">PR002_g25465</name>
    <name evidence="3" type="ORF">PR003_g24033</name>
</gene>
<reference evidence="4 6" key="1">
    <citation type="submission" date="2018-09" db="EMBL/GenBank/DDBJ databases">
        <title>Genomic investigation of the strawberry pathogen Phytophthora fragariae indicates pathogenicity is determined by transcriptional variation in three key races.</title>
        <authorList>
            <person name="Adams T.M."/>
            <person name="Armitage A.D."/>
            <person name="Sobczyk M.K."/>
            <person name="Bates H.J."/>
            <person name="Dunwell J.M."/>
            <person name="Nellist C.F."/>
            <person name="Harrison R.J."/>
        </authorList>
    </citation>
    <scope>NUCLEOTIDE SEQUENCE [LARGE SCALE GENOMIC DNA]</scope>
    <source>
        <strain evidence="2 4">SCRP249</strain>
        <strain evidence="1 6">SCRP324</strain>
        <strain evidence="3 5">SCRP333</strain>
    </source>
</reference>
<proteinExistence type="predicted"/>
<evidence type="ECO:0000313" key="4">
    <source>
        <dbReference type="Proteomes" id="UP000429607"/>
    </source>
</evidence>
<evidence type="ECO:0000313" key="2">
    <source>
        <dbReference type="EMBL" id="KAE8981684.1"/>
    </source>
</evidence>
<dbReference type="AlphaFoldDB" id="A0A6A3INI5"/>
<organism evidence="2 4">
    <name type="scientific">Phytophthora rubi</name>
    <dbReference type="NCBI Taxonomy" id="129364"/>
    <lineage>
        <taxon>Eukaryota</taxon>
        <taxon>Sar</taxon>
        <taxon>Stramenopiles</taxon>
        <taxon>Oomycota</taxon>
        <taxon>Peronosporomycetes</taxon>
        <taxon>Peronosporales</taxon>
        <taxon>Peronosporaceae</taxon>
        <taxon>Phytophthora</taxon>
    </lineage>
</organism>
<dbReference type="EMBL" id="QXFT01002627">
    <property type="protein sequence ID" value="KAE9295362.1"/>
    <property type="molecule type" value="Genomic_DNA"/>
</dbReference>
<sequence>MCRVTATIEPPGVFFGPSTATLEDFQYLPSPVALPLRSSYTSFETQLTKKPSTLPSQPKRSAIQTGVLFVPGTNGVRFQDEEFAREVKSRVAQLVAAAAAADASSTNTQLARRVIKYRNISQPALDATDTLSVH</sequence>
<accession>A0A6A3INI5</accession>
<evidence type="ECO:0000313" key="5">
    <source>
        <dbReference type="Proteomes" id="UP000434957"/>
    </source>
</evidence>
<dbReference type="EMBL" id="QXFU01003372">
    <property type="protein sequence ID" value="KAE8975916.1"/>
    <property type="molecule type" value="Genomic_DNA"/>
</dbReference>
<comment type="caution">
    <text evidence="2">The sequence shown here is derived from an EMBL/GenBank/DDBJ whole genome shotgun (WGS) entry which is preliminary data.</text>
</comment>
<protein>
    <submittedName>
        <fullName evidence="2">Uncharacterized protein</fullName>
    </submittedName>
</protein>
<dbReference type="Proteomes" id="UP000435112">
    <property type="component" value="Unassembled WGS sequence"/>
</dbReference>
<name>A0A6A3INI5_9STRA</name>
<evidence type="ECO:0000313" key="1">
    <source>
        <dbReference type="EMBL" id="KAE8975916.1"/>
    </source>
</evidence>
<evidence type="ECO:0000313" key="6">
    <source>
        <dbReference type="Proteomes" id="UP000435112"/>
    </source>
</evidence>
<dbReference type="OrthoDB" id="117948at2759"/>
<keyword evidence="5" id="KW-1185">Reference proteome</keyword>
<dbReference type="Proteomes" id="UP000434957">
    <property type="component" value="Unassembled WGS sequence"/>
</dbReference>
<dbReference type="EMBL" id="QXFV01002931">
    <property type="protein sequence ID" value="KAE8981684.1"/>
    <property type="molecule type" value="Genomic_DNA"/>
</dbReference>
<evidence type="ECO:0000313" key="3">
    <source>
        <dbReference type="EMBL" id="KAE9295362.1"/>
    </source>
</evidence>
<dbReference type="Proteomes" id="UP000429607">
    <property type="component" value="Unassembled WGS sequence"/>
</dbReference>